<organism evidence="1 2">
    <name type="scientific">Vibrio algarum</name>
    <dbReference type="NCBI Taxonomy" id="3020714"/>
    <lineage>
        <taxon>Bacteria</taxon>
        <taxon>Pseudomonadati</taxon>
        <taxon>Pseudomonadota</taxon>
        <taxon>Gammaproteobacteria</taxon>
        <taxon>Vibrionales</taxon>
        <taxon>Vibrionaceae</taxon>
        <taxon>Vibrio</taxon>
    </lineage>
</organism>
<gene>
    <name evidence="1" type="ORF">PGX00_21370</name>
</gene>
<dbReference type="RefSeq" id="WP_272140378.1">
    <property type="nucleotide sequence ID" value="NZ_JAQLOI010000003.1"/>
</dbReference>
<reference evidence="1 2" key="1">
    <citation type="submission" date="2023-01" db="EMBL/GenBank/DDBJ databases">
        <title>Vibrio sp. KJ40-1 sp.nov, isolated from marine algae.</title>
        <authorList>
            <person name="Butt M."/>
            <person name="Kim J.M.J."/>
            <person name="Jeon C.O.C."/>
        </authorList>
    </citation>
    <scope>NUCLEOTIDE SEQUENCE [LARGE SCALE GENOMIC DNA]</scope>
    <source>
        <strain evidence="1 2">KJ40-1</strain>
    </source>
</reference>
<dbReference type="EMBL" id="JAQLOI010000003">
    <property type="protein sequence ID" value="MDB1126077.1"/>
    <property type="molecule type" value="Genomic_DNA"/>
</dbReference>
<name>A0ABT4YXH5_9VIBR</name>
<dbReference type="Proteomes" id="UP001210678">
    <property type="component" value="Unassembled WGS sequence"/>
</dbReference>
<sequence>MEDKDLEIDNLEWLDALEIGFDLSDYELEENLVDEALVINSK</sequence>
<evidence type="ECO:0000313" key="1">
    <source>
        <dbReference type="EMBL" id="MDB1126077.1"/>
    </source>
</evidence>
<accession>A0ABT4YXH5</accession>
<evidence type="ECO:0000313" key="2">
    <source>
        <dbReference type="Proteomes" id="UP001210678"/>
    </source>
</evidence>
<protein>
    <submittedName>
        <fullName evidence="1">Uncharacterized protein</fullName>
    </submittedName>
</protein>
<comment type="caution">
    <text evidence="1">The sequence shown here is derived from an EMBL/GenBank/DDBJ whole genome shotgun (WGS) entry which is preliminary data.</text>
</comment>
<keyword evidence="2" id="KW-1185">Reference proteome</keyword>
<proteinExistence type="predicted"/>